<name>A0AC61QLP7_9BACT</name>
<accession>A0AC61QLP7</accession>
<evidence type="ECO:0000313" key="1">
    <source>
        <dbReference type="EMBL" id="TGX79829.1"/>
    </source>
</evidence>
<sequence length="312" mass="35397">MYIIRRILLKRNIIYILLILVLLMACESSRPSYVLDSDEMEGVLYDVHRAHFSYSDYNDRGDGARQYALFLNVLKKHDVTQEEWDSSMVYYTRNAHDLERIYERLFERVNSEASAMGAGVGELSDTTDVWNAERQLLLFDYAPYTTKTWKIETDSILSPGDRVTLRFSGLFLSENVGRYVTAVLALRLANDSVVVRNTTCSMSGPNTLVASDEGNLGIKSVFGMFMMHKTTPSSNSTLPETAQHQIFSIYDIRLTHEATATKSLPEPPRDKAELPMQARTTDTLSTPIKEPLNIKQHGTKTRLNALPQRVTE</sequence>
<gene>
    <name evidence="1" type="ORF">E5358_14435</name>
</gene>
<protein>
    <submittedName>
        <fullName evidence="1">DUF4296 domain-containing protein</fullName>
    </submittedName>
</protein>
<organism evidence="1 2">
    <name type="scientific">Palleniella muris</name>
    <dbReference type="NCBI Taxonomy" id="3038145"/>
    <lineage>
        <taxon>Bacteria</taxon>
        <taxon>Pseudomonadati</taxon>
        <taxon>Bacteroidota</taxon>
        <taxon>Bacteroidia</taxon>
        <taxon>Bacteroidales</taxon>
        <taxon>Prevotellaceae</taxon>
        <taxon>Palleniella</taxon>
    </lineage>
</organism>
<comment type="caution">
    <text evidence="1">The sequence shown here is derived from an EMBL/GenBank/DDBJ whole genome shotgun (WGS) entry which is preliminary data.</text>
</comment>
<reference evidence="1" key="1">
    <citation type="submission" date="2019-04" db="EMBL/GenBank/DDBJ databases">
        <title>Microbes associate with the intestines of laboratory mice.</title>
        <authorList>
            <person name="Navarre W."/>
            <person name="Wong E."/>
            <person name="Huang K."/>
            <person name="Tropini C."/>
            <person name="Ng K."/>
            <person name="Yu B."/>
        </authorList>
    </citation>
    <scope>NUCLEOTIDE SEQUENCE</scope>
    <source>
        <strain evidence="1">NM73_A23</strain>
    </source>
</reference>
<proteinExistence type="predicted"/>
<keyword evidence="2" id="KW-1185">Reference proteome</keyword>
<dbReference type="Proteomes" id="UP000308886">
    <property type="component" value="Unassembled WGS sequence"/>
</dbReference>
<evidence type="ECO:0000313" key="2">
    <source>
        <dbReference type="Proteomes" id="UP000308886"/>
    </source>
</evidence>
<dbReference type="EMBL" id="SRZC01000036">
    <property type="protein sequence ID" value="TGX79829.1"/>
    <property type="molecule type" value="Genomic_DNA"/>
</dbReference>